<dbReference type="InterPro" id="IPR000626">
    <property type="entry name" value="Ubiquitin-like_dom"/>
</dbReference>
<comment type="subcellular location">
    <subcellularLocation>
        <location evidence="1">Cytoplasm</location>
    </subcellularLocation>
</comment>
<dbReference type="Pfam" id="PF23195">
    <property type="entry name" value="UBQLN1"/>
    <property type="match status" value="1"/>
</dbReference>
<dbReference type="SMART" id="SM00727">
    <property type="entry name" value="STI1"/>
    <property type="match status" value="2"/>
</dbReference>
<dbReference type="InterPro" id="IPR029071">
    <property type="entry name" value="Ubiquitin-like_domsf"/>
</dbReference>
<dbReference type="PANTHER" id="PTHR10677">
    <property type="entry name" value="UBIQUILIN"/>
    <property type="match status" value="1"/>
</dbReference>
<dbReference type="PROSITE" id="PS50053">
    <property type="entry name" value="UBIQUITIN_2"/>
    <property type="match status" value="1"/>
</dbReference>
<protein>
    <recommendedName>
        <fullName evidence="4">Ubiquitin-like domain-containing protein</fullName>
    </recommendedName>
</protein>
<dbReference type="Pfam" id="PF00240">
    <property type="entry name" value="ubiquitin"/>
    <property type="match status" value="1"/>
</dbReference>
<evidence type="ECO:0000313" key="5">
    <source>
        <dbReference type="Ensembl" id="ENSLLTP00000008104.1"/>
    </source>
</evidence>
<dbReference type="SMART" id="SM00213">
    <property type="entry name" value="UBQ"/>
    <property type="match status" value="1"/>
</dbReference>
<sequence>MVESQVIPGVDFRATKEPQVVRIIVKTPWQKEEFLVHKDMLVREFKEHVARHLSSSPSQIVLVYTGRILKDHKSLAQHGIHLDSNAAVYVVVRSQQVCPPQQGPTLPADLGPDPKAPARNGTFDSDGLRELTASLGLNTANFTEFQSQLMSNPDLMLQLLENPFIQSKLSSPDLMKKMATKSPQIRQVIQRAPEISHVFSSPEGMRLLLELARNPAAVREIIKSPPQAHPCPRSVPSGDGNTALQDVLIKVQGLVQKALPKRPAPTGWSGALGGHQPSFNRSEKPGWAKQQLPSPKLWPSRSSGQSMGTAAGNDHSKGESGNLRGETGQLASVAVKNLFHQIIKHLLQSMASSPSRHPTDQGLSSDVAGKAAQRYMVGSRNSREQILALLQQIQNTDVLLASWSPKEIQGLMEIQQRLQALATDEPVAERRGRSERPARRAYSITSLCGMVPPPGPGALNLSPRLLSPLLGPHPGFLVLKVNSLLGKGAKPSNSIQGVWPCFPGREIWGWPCNQPLSLHPPISCNESLEATARVIPGGLSSKRRRDFLDCFSLKMFCFSPERFLQF</sequence>
<organism evidence="5 6">
    <name type="scientific">Laticauda laticaudata</name>
    <name type="common">Blue-ringed sea krait</name>
    <name type="synonym">Blue-lipped sea krait</name>
    <dbReference type="NCBI Taxonomy" id="8630"/>
    <lineage>
        <taxon>Eukaryota</taxon>
        <taxon>Metazoa</taxon>
        <taxon>Chordata</taxon>
        <taxon>Craniata</taxon>
        <taxon>Vertebrata</taxon>
        <taxon>Euteleostomi</taxon>
        <taxon>Lepidosauria</taxon>
        <taxon>Squamata</taxon>
        <taxon>Bifurcata</taxon>
        <taxon>Unidentata</taxon>
        <taxon>Episquamata</taxon>
        <taxon>Toxicofera</taxon>
        <taxon>Serpentes</taxon>
        <taxon>Colubroidea</taxon>
        <taxon>Elapidae</taxon>
        <taxon>Laticaudinae</taxon>
        <taxon>Laticauda</taxon>
    </lineage>
</organism>
<feature type="domain" description="Ubiquitin-like" evidence="4">
    <location>
        <begin position="21"/>
        <end position="80"/>
    </location>
</feature>
<dbReference type="PANTHER" id="PTHR10677:SF16">
    <property type="entry name" value="UBIQUILIN-1"/>
    <property type="match status" value="1"/>
</dbReference>
<evidence type="ECO:0000256" key="1">
    <source>
        <dbReference type="ARBA" id="ARBA00004496"/>
    </source>
</evidence>
<evidence type="ECO:0000256" key="3">
    <source>
        <dbReference type="SAM" id="MobiDB-lite"/>
    </source>
</evidence>
<dbReference type="GO" id="GO:0006511">
    <property type="term" value="P:ubiquitin-dependent protein catabolic process"/>
    <property type="evidence" value="ECO:0007669"/>
    <property type="project" value="TreeGrafter"/>
</dbReference>
<keyword evidence="2" id="KW-0963">Cytoplasm</keyword>
<dbReference type="AlphaFoldDB" id="A0A8C5RWQ8"/>
<name>A0A8C5RWQ8_LATLA</name>
<feature type="region of interest" description="Disordered" evidence="3">
    <location>
        <begin position="260"/>
        <end position="324"/>
    </location>
</feature>
<evidence type="ECO:0000256" key="2">
    <source>
        <dbReference type="ARBA" id="ARBA00022490"/>
    </source>
</evidence>
<dbReference type="Gene3D" id="3.10.20.90">
    <property type="entry name" value="Phosphatidylinositol 3-kinase Catalytic Subunit, Chain A, domain 1"/>
    <property type="match status" value="1"/>
</dbReference>
<dbReference type="InterPro" id="IPR015496">
    <property type="entry name" value="Ubiquilin"/>
</dbReference>
<accession>A0A8C5RWQ8</accession>
<dbReference type="SUPFAM" id="SSF54236">
    <property type="entry name" value="Ubiquitin-like"/>
    <property type="match status" value="1"/>
</dbReference>
<dbReference type="GO" id="GO:0031593">
    <property type="term" value="F:polyubiquitin modification-dependent protein binding"/>
    <property type="evidence" value="ECO:0007669"/>
    <property type="project" value="TreeGrafter"/>
</dbReference>
<keyword evidence="6" id="KW-1185">Reference proteome</keyword>
<dbReference type="Ensembl" id="ENSLLTT00000008402.1">
    <property type="protein sequence ID" value="ENSLLTP00000008104.1"/>
    <property type="gene ID" value="ENSLLTG00000006151.1"/>
</dbReference>
<evidence type="ECO:0000313" key="6">
    <source>
        <dbReference type="Proteomes" id="UP000694406"/>
    </source>
</evidence>
<proteinExistence type="predicted"/>
<dbReference type="GeneTree" id="ENSGT00940000156437"/>
<dbReference type="Proteomes" id="UP000694406">
    <property type="component" value="Unplaced"/>
</dbReference>
<feature type="region of interest" description="Disordered" evidence="3">
    <location>
        <begin position="101"/>
        <end position="122"/>
    </location>
</feature>
<evidence type="ECO:0000259" key="4">
    <source>
        <dbReference type="PROSITE" id="PS50053"/>
    </source>
</evidence>
<reference evidence="5" key="1">
    <citation type="submission" date="2025-08" db="UniProtKB">
        <authorList>
            <consortium name="Ensembl"/>
        </authorList>
    </citation>
    <scope>IDENTIFICATION</scope>
</reference>
<reference evidence="5" key="2">
    <citation type="submission" date="2025-09" db="UniProtKB">
        <authorList>
            <consortium name="Ensembl"/>
        </authorList>
    </citation>
    <scope>IDENTIFICATION</scope>
</reference>
<dbReference type="GO" id="GO:0005829">
    <property type="term" value="C:cytosol"/>
    <property type="evidence" value="ECO:0007669"/>
    <property type="project" value="TreeGrafter"/>
</dbReference>
<dbReference type="InterPro" id="IPR006636">
    <property type="entry name" value="STI1_HS-bd"/>
</dbReference>